<dbReference type="Proteomes" id="UP000284842">
    <property type="component" value="Unassembled WGS sequence"/>
</dbReference>
<feature type="region of interest" description="Disordered" evidence="2">
    <location>
        <begin position="1"/>
        <end position="21"/>
    </location>
</feature>
<dbReference type="EMBL" id="NHTK01005963">
    <property type="protein sequence ID" value="PPQ70166.1"/>
    <property type="molecule type" value="Genomic_DNA"/>
</dbReference>
<organism evidence="4 5">
    <name type="scientific">Panaeolus cyanescens</name>
    <dbReference type="NCBI Taxonomy" id="181874"/>
    <lineage>
        <taxon>Eukaryota</taxon>
        <taxon>Fungi</taxon>
        <taxon>Dikarya</taxon>
        <taxon>Basidiomycota</taxon>
        <taxon>Agaricomycotina</taxon>
        <taxon>Agaricomycetes</taxon>
        <taxon>Agaricomycetidae</taxon>
        <taxon>Agaricales</taxon>
        <taxon>Agaricineae</taxon>
        <taxon>Galeropsidaceae</taxon>
        <taxon>Panaeolus</taxon>
    </lineage>
</organism>
<feature type="compositionally biased region" description="Polar residues" evidence="2">
    <location>
        <begin position="49"/>
        <end position="58"/>
    </location>
</feature>
<keyword evidence="1" id="KW-0479">Metal-binding</keyword>
<comment type="caution">
    <text evidence="4">The sequence shown here is derived from an EMBL/GenBank/DDBJ whole genome shotgun (WGS) entry which is preliminary data.</text>
</comment>
<gene>
    <name evidence="4" type="ORF">CVT24_003893</name>
</gene>
<sequence length="282" mass="31117">MSYHVARKHDKSLNYPCTDDPENCTQKFADPSYLCRHRQIAHGYKPQKINRTARSHTAQVKDIKARAGSSKPRGRARKPNNGKEAATGTPEHTAVGPSSSSTWRPISSSSSGNPEIMTDFEGLLSFDDNSISTQMTNCDVDTYAQEYSDVLPQTSAQQDVPQSDAAPQTVSLDESQAINTSVCRTNPESLLNASLFFTNLLLRGQQPPSFLAPWRRNILPPPPPHVLDQNRTQAAIQLFALGVWKSERDSIHLRNSDTSTVPTETPPPSESHVMNMYSEGAQ</sequence>
<dbReference type="InterPro" id="IPR013087">
    <property type="entry name" value="Znf_C2H2_type"/>
</dbReference>
<feature type="compositionally biased region" description="Basic residues" evidence="2">
    <location>
        <begin position="1"/>
        <end position="10"/>
    </location>
</feature>
<evidence type="ECO:0000256" key="2">
    <source>
        <dbReference type="SAM" id="MobiDB-lite"/>
    </source>
</evidence>
<evidence type="ECO:0000256" key="1">
    <source>
        <dbReference type="PROSITE-ProRule" id="PRU00042"/>
    </source>
</evidence>
<feature type="region of interest" description="Disordered" evidence="2">
    <location>
        <begin position="254"/>
        <end position="282"/>
    </location>
</feature>
<evidence type="ECO:0000313" key="5">
    <source>
        <dbReference type="Proteomes" id="UP000284842"/>
    </source>
</evidence>
<dbReference type="InParanoid" id="A0A409VV78"/>
<keyword evidence="1" id="KW-0862">Zinc</keyword>
<reference evidence="4 5" key="1">
    <citation type="journal article" date="2018" name="Evol. Lett.">
        <title>Horizontal gene cluster transfer increased hallucinogenic mushroom diversity.</title>
        <authorList>
            <person name="Reynolds H.T."/>
            <person name="Vijayakumar V."/>
            <person name="Gluck-Thaler E."/>
            <person name="Korotkin H.B."/>
            <person name="Matheny P.B."/>
            <person name="Slot J.C."/>
        </authorList>
    </citation>
    <scope>NUCLEOTIDE SEQUENCE [LARGE SCALE GENOMIC DNA]</scope>
    <source>
        <strain evidence="4 5">2629</strain>
    </source>
</reference>
<dbReference type="GO" id="GO:0008270">
    <property type="term" value="F:zinc ion binding"/>
    <property type="evidence" value="ECO:0007669"/>
    <property type="project" value="UniProtKB-KW"/>
</dbReference>
<dbReference type="AlphaFoldDB" id="A0A409VV78"/>
<feature type="domain" description="C2H2-type" evidence="3">
    <location>
        <begin position="15"/>
        <end position="46"/>
    </location>
</feature>
<keyword evidence="5" id="KW-1185">Reference proteome</keyword>
<evidence type="ECO:0000259" key="3">
    <source>
        <dbReference type="PROSITE" id="PS50157"/>
    </source>
</evidence>
<accession>A0A409VV78</accession>
<protein>
    <recommendedName>
        <fullName evidence="3">C2H2-type domain-containing protein</fullName>
    </recommendedName>
</protein>
<dbReference type="PROSITE" id="PS50157">
    <property type="entry name" value="ZINC_FINGER_C2H2_2"/>
    <property type="match status" value="1"/>
</dbReference>
<feature type="compositionally biased region" description="Low complexity" evidence="2">
    <location>
        <begin position="98"/>
        <end position="111"/>
    </location>
</feature>
<evidence type="ECO:0000313" key="4">
    <source>
        <dbReference type="EMBL" id="PPQ70166.1"/>
    </source>
</evidence>
<feature type="region of interest" description="Disordered" evidence="2">
    <location>
        <begin position="45"/>
        <end position="115"/>
    </location>
</feature>
<keyword evidence="1" id="KW-0863">Zinc-finger</keyword>
<name>A0A409VV78_9AGAR</name>
<proteinExistence type="predicted"/>